<gene>
    <name evidence="3" type="ORF">AB1Y20_018121</name>
</gene>
<keyword evidence="4" id="KW-1185">Reference proteome</keyword>
<dbReference type="InterPro" id="IPR011993">
    <property type="entry name" value="PH-like_dom_sf"/>
</dbReference>
<dbReference type="SMART" id="SM00233">
    <property type="entry name" value="PH"/>
    <property type="match status" value="1"/>
</dbReference>
<comment type="caution">
    <text evidence="3">The sequence shown here is derived from an EMBL/GenBank/DDBJ whole genome shotgun (WGS) entry which is preliminary data.</text>
</comment>
<dbReference type="EMBL" id="JBGBPQ010000006">
    <property type="protein sequence ID" value="KAL1523166.1"/>
    <property type="molecule type" value="Genomic_DNA"/>
</dbReference>
<dbReference type="InterPro" id="IPR001849">
    <property type="entry name" value="PH_domain"/>
</dbReference>
<evidence type="ECO:0000259" key="2">
    <source>
        <dbReference type="PROSITE" id="PS50003"/>
    </source>
</evidence>
<proteinExistence type="predicted"/>
<dbReference type="Pfam" id="PF00169">
    <property type="entry name" value="PH"/>
    <property type="match status" value="1"/>
</dbReference>
<organism evidence="3 4">
    <name type="scientific">Prymnesium parvum</name>
    <name type="common">Toxic golden alga</name>
    <dbReference type="NCBI Taxonomy" id="97485"/>
    <lineage>
        <taxon>Eukaryota</taxon>
        <taxon>Haptista</taxon>
        <taxon>Haptophyta</taxon>
        <taxon>Prymnesiophyceae</taxon>
        <taxon>Prymnesiales</taxon>
        <taxon>Prymnesiaceae</taxon>
        <taxon>Prymnesium</taxon>
    </lineage>
</organism>
<reference evidence="3 4" key="1">
    <citation type="journal article" date="2024" name="Science">
        <title>Giant polyketide synthase enzymes in the biosynthesis of giant marine polyether toxins.</title>
        <authorList>
            <person name="Fallon T.R."/>
            <person name="Shende V.V."/>
            <person name="Wierzbicki I.H."/>
            <person name="Pendleton A.L."/>
            <person name="Watervoot N.F."/>
            <person name="Auber R.P."/>
            <person name="Gonzalez D.J."/>
            <person name="Wisecaver J.H."/>
            <person name="Moore B.S."/>
        </authorList>
    </citation>
    <scope>NUCLEOTIDE SEQUENCE [LARGE SCALE GENOMIC DNA]</scope>
    <source>
        <strain evidence="3 4">12B1</strain>
    </source>
</reference>
<protein>
    <recommendedName>
        <fullName evidence="2">PH domain-containing protein</fullName>
    </recommendedName>
</protein>
<evidence type="ECO:0000313" key="3">
    <source>
        <dbReference type="EMBL" id="KAL1523166.1"/>
    </source>
</evidence>
<feature type="region of interest" description="Disordered" evidence="1">
    <location>
        <begin position="124"/>
        <end position="163"/>
    </location>
</feature>
<feature type="domain" description="PH" evidence="2">
    <location>
        <begin position="9"/>
        <end position="117"/>
    </location>
</feature>
<dbReference type="Proteomes" id="UP001515480">
    <property type="component" value="Unassembled WGS sequence"/>
</dbReference>
<sequence length="370" mass="40177">MTIPLADGNARLRGMLHKRHQNSRFSSWGKRYFEVDDDRGLLYYFRTRAAQQWDEPARHFMLSSLLDCHPVPLPSGHSFGIELTLSSGAGCTQRMVLRAESEAEYTRWLVGLRRRISSLAAQGEQGIKISSRPPTPRAWETDSKSSRSALGVSPAPARTRTAFTPVSPVDFRQGASEHAWDAPNKEHPQAKACDGAAGAIASATLAATRAAARAEAALLANEMCQAMSATSDISPRGKYDADIERFLEQRQREVWAQLAEDEEHQGGYPDQAAQDMLAALGATPGMIQGIGGGGGRFRRGSLELDVEAMRRALGTDPDCAPDIQTKMDELGSTSCAQFSGDDDKVRQVTPVACRVPLAFGLDVELDVCGM</sequence>
<dbReference type="SUPFAM" id="SSF50729">
    <property type="entry name" value="PH domain-like"/>
    <property type="match status" value="1"/>
</dbReference>
<evidence type="ECO:0000256" key="1">
    <source>
        <dbReference type="SAM" id="MobiDB-lite"/>
    </source>
</evidence>
<accession>A0AB34JNQ9</accession>
<dbReference type="AlphaFoldDB" id="A0AB34JNQ9"/>
<name>A0AB34JNQ9_PRYPA</name>
<dbReference type="Gene3D" id="2.30.29.30">
    <property type="entry name" value="Pleckstrin-homology domain (PH domain)/Phosphotyrosine-binding domain (PTB)"/>
    <property type="match status" value="1"/>
</dbReference>
<evidence type="ECO:0000313" key="4">
    <source>
        <dbReference type="Proteomes" id="UP001515480"/>
    </source>
</evidence>
<dbReference type="PROSITE" id="PS50003">
    <property type="entry name" value="PH_DOMAIN"/>
    <property type="match status" value="1"/>
</dbReference>